<gene>
    <name evidence="1" type="ORF">OWV82_021234</name>
</gene>
<protein>
    <submittedName>
        <fullName evidence="1">LURP-one-like protein</fullName>
    </submittedName>
</protein>
<reference evidence="1 2" key="1">
    <citation type="journal article" date="2023" name="Science">
        <title>Complex scaffold remodeling in plant triterpene biosynthesis.</title>
        <authorList>
            <person name="De La Pena R."/>
            <person name="Hodgson H."/>
            <person name="Liu J.C."/>
            <person name="Stephenson M.J."/>
            <person name="Martin A.C."/>
            <person name="Owen C."/>
            <person name="Harkess A."/>
            <person name="Leebens-Mack J."/>
            <person name="Jimenez L.E."/>
            <person name="Osbourn A."/>
            <person name="Sattely E.S."/>
        </authorList>
    </citation>
    <scope>NUCLEOTIDE SEQUENCE [LARGE SCALE GENOMIC DNA]</scope>
    <source>
        <strain evidence="2">cv. JPN11</strain>
        <tissue evidence="1">Leaf</tissue>
    </source>
</reference>
<comment type="caution">
    <text evidence="1">The sequence shown here is derived from an EMBL/GenBank/DDBJ whole genome shotgun (WGS) entry which is preliminary data.</text>
</comment>
<dbReference type="Proteomes" id="UP001164539">
    <property type="component" value="Chromosome 12"/>
</dbReference>
<evidence type="ECO:0000313" key="2">
    <source>
        <dbReference type="Proteomes" id="UP001164539"/>
    </source>
</evidence>
<proteinExistence type="predicted"/>
<dbReference type="EMBL" id="CM051405">
    <property type="protein sequence ID" value="KAJ4704304.1"/>
    <property type="molecule type" value="Genomic_DNA"/>
</dbReference>
<accession>A0ACC1WZ30</accession>
<keyword evidence="2" id="KW-1185">Reference proteome</keyword>
<evidence type="ECO:0000313" key="1">
    <source>
        <dbReference type="EMBL" id="KAJ4704304.1"/>
    </source>
</evidence>
<name>A0ACC1WZ30_MELAZ</name>
<sequence length="254" mass="28752">MEHPIPQQPDPQYIPDQPVPHQPIPQHIPQQIPQQPIPAPTPAHTIYSNPVMVIGAQYCLPYPVDLAVVRKFWALTDGSFAVTDINGTVLFKVKDKLLSLHDKRKILDPAGNPLVTVSEKVFSLHEKHFAFRGDSTDPKDLLFTVQQSSAIQLKTTLNVYLANNTKQEVCDFKVKGSWTERSCIVYAGETNTIVAQIYNCWIWWWLQMHKKTTIGSVLLDKDKFMVTVYPNIDYAFIVALIVILDDINGNDSDD</sequence>
<organism evidence="1 2">
    <name type="scientific">Melia azedarach</name>
    <name type="common">Chinaberry tree</name>
    <dbReference type="NCBI Taxonomy" id="155640"/>
    <lineage>
        <taxon>Eukaryota</taxon>
        <taxon>Viridiplantae</taxon>
        <taxon>Streptophyta</taxon>
        <taxon>Embryophyta</taxon>
        <taxon>Tracheophyta</taxon>
        <taxon>Spermatophyta</taxon>
        <taxon>Magnoliopsida</taxon>
        <taxon>eudicotyledons</taxon>
        <taxon>Gunneridae</taxon>
        <taxon>Pentapetalae</taxon>
        <taxon>rosids</taxon>
        <taxon>malvids</taxon>
        <taxon>Sapindales</taxon>
        <taxon>Meliaceae</taxon>
        <taxon>Melia</taxon>
    </lineage>
</organism>